<dbReference type="KEGG" id="srd:SD10_20750"/>
<dbReference type="HOGENOM" id="CLU_495812_0_0_10"/>
<dbReference type="OrthoDB" id="631303at2"/>
<dbReference type="Proteomes" id="UP000033054">
    <property type="component" value="Chromosome"/>
</dbReference>
<dbReference type="PATRIC" id="fig|1379870.5.peg.4471"/>
<keyword evidence="2" id="KW-1185">Reference proteome</keyword>
<gene>
    <name evidence="1" type="ORF">SD10_20750</name>
</gene>
<name>A0A0E3ZXJ8_9BACT</name>
<dbReference type="RefSeq" id="WP_046576427.1">
    <property type="nucleotide sequence ID" value="NZ_CP010429.1"/>
</dbReference>
<organism evidence="1 2">
    <name type="scientific">Spirosoma radiotolerans</name>
    <dbReference type="NCBI Taxonomy" id="1379870"/>
    <lineage>
        <taxon>Bacteria</taxon>
        <taxon>Pseudomonadati</taxon>
        <taxon>Bacteroidota</taxon>
        <taxon>Cytophagia</taxon>
        <taxon>Cytophagales</taxon>
        <taxon>Cytophagaceae</taxon>
        <taxon>Spirosoma</taxon>
    </lineage>
</organism>
<sequence>MKALLPEGFDLTKHIAQYLPHMYGITKFKPDYALYILTQITLVPARNKSIADEMKDGLTPLSSRLLQKVVRDYNKYLSYFVKTGVIYTNKMFKPSSVESKGYSRGYRFTDTYKTTDVIVVDYTKEFVRHLRKKRKEDFAQLKEDYGHLTKWLWPDCRLRIDGQAAMDFLNVRRQAQQGNPALVEKKIHPVFGHEIPKDPEVQYKHAKANVDCLLSGDLGCTVDSKVGRMHTVLTNIKSDLRNLITFDGKLLVNIDIKNSQPYLSTLLFNPSFWDLQLAKNKIKINTINKEIYEEIKQITNTTLILVKLKQVLDNQDFVLYCELVGAKKSRNGPDLYTFMGDRSAKVMRVNFLDRAEVKKGMFEVLFSKNSNYGRTKVKRLFKELFPSINPLFELLKEGDHSRLSRLLQSIESYIVLKVITKSIHRMNKNIPLFTIHDSITTTAEHAETVRVIMEKELTRLVGLPPKLKVETWHPDSLSWVKYQNRSSAGESHFIDEQLAA</sequence>
<evidence type="ECO:0000313" key="2">
    <source>
        <dbReference type="Proteomes" id="UP000033054"/>
    </source>
</evidence>
<dbReference type="EMBL" id="CP010429">
    <property type="protein sequence ID" value="AKD56969.1"/>
    <property type="molecule type" value="Genomic_DNA"/>
</dbReference>
<accession>A0A0E3ZXJ8</accession>
<evidence type="ECO:0000313" key="1">
    <source>
        <dbReference type="EMBL" id="AKD56969.1"/>
    </source>
</evidence>
<protein>
    <submittedName>
        <fullName evidence="1">Uncharacterized protein</fullName>
    </submittedName>
</protein>
<dbReference type="AlphaFoldDB" id="A0A0E3ZXJ8"/>
<proteinExistence type="predicted"/>
<reference evidence="1 2" key="1">
    <citation type="journal article" date="2014" name="Curr. Microbiol.">
        <title>Spirosoma radiotolerans sp. nov., a gamma-radiation-resistant bacterium isolated from gamma ray-irradiated soil.</title>
        <authorList>
            <person name="Lee J.J."/>
            <person name="Srinivasan S."/>
            <person name="Lim S."/>
            <person name="Joe M."/>
            <person name="Im S."/>
            <person name="Bae S.I."/>
            <person name="Park K.R."/>
            <person name="Han J.H."/>
            <person name="Park S.H."/>
            <person name="Joo B.M."/>
            <person name="Park S.J."/>
            <person name="Kim M.K."/>
        </authorList>
    </citation>
    <scope>NUCLEOTIDE SEQUENCE [LARGE SCALE GENOMIC DNA]</scope>
    <source>
        <strain evidence="1 2">DG5A</strain>
    </source>
</reference>
<dbReference type="STRING" id="1379870.SD10_20750"/>